<name>A0A433A0A4_9FUNG</name>
<dbReference type="EMBL" id="RBNI01022942">
    <property type="protein sequence ID" value="RUO96161.1"/>
    <property type="molecule type" value="Genomic_DNA"/>
</dbReference>
<proteinExistence type="predicted"/>
<reference evidence="1 2" key="1">
    <citation type="journal article" date="2018" name="New Phytol.">
        <title>Phylogenomics of Endogonaceae and evolution of mycorrhizas within Mucoromycota.</title>
        <authorList>
            <person name="Chang Y."/>
            <person name="Desiro A."/>
            <person name="Na H."/>
            <person name="Sandor L."/>
            <person name="Lipzen A."/>
            <person name="Clum A."/>
            <person name="Barry K."/>
            <person name="Grigoriev I.V."/>
            <person name="Martin F.M."/>
            <person name="Stajich J.E."/>
            <person name="Smith M.E."/>
            <person name="Bonito G."/>
            <person name="Spatafora J.W."/>
        </authorList>
    </citation>
    <scope>NUCLEOTIDE SEQUENCE [LARGE SCALE GENOMIC DNA]</scope>
    <source>
        <strain evidence="1 2">GMNB39</strain>
    </source>
</reference>
<sequence length="39" mass="4692">MIVFIFRETVQLIRTFRLLSNMINLSFFNHSFAKLRASE</sequence>
<keyword evidence="2" id="KW-1185">Reference proteome</keyword>
<evidence type="ECO:0000313" key="1">
    <source>
        <dbReference type="EMBL" id="RUO96161.1"/>
    </source>
</evidence>
<evidence type="ECO:0000313" key="2">
    <source>
        <dbReference type="Proteomes" id="UP000268093"/>
    </source>
</evidence>
<organism evidence="1 2">
    <name type="scientific">Jimgerdemannia flammicorona</name>
    <dbReference type="NCBI Taxonomy" id="994334"/>
    <lineage>
        <taxon>Eukaryota</taxon>
        <taxon>Fungi</taxon>
        <taxon>Fungi incertae sedis</taxon>
        <taxon>Mucoromycota</taxon>
        <taxon>Mucoromycotina</taxon>
        <taxon>Endogonomycetes</taxon>
        <taxon>Endogonales</taxon>
        <taxon>Endogonaceae</taxon>
        <taxon>Jimgerdemannia</taxon>
    </lineage>
</organism>
<dbReference type="Proteomes" id="UP000268093">
    <property type="component" value="Unassembled WGS sequence"/>
</dbReference>
<comment type="caution">
    <text evidence="1">The sequence shown here is derived from an EMBL/GenBank/DDBJ whole genome shotgun (WGS) entry which is preliminary data.</text>
</comment>
<dbReference type="AlphaFoldDB" id="A0A433A0A4"/>
<gene>
    <name evidence="1" type="ORF">BC936DRAFT_142511</name>
</gene>
<accession>A0A433A0A4</accession>
<protein>
    <submittedName>
        <fullName evidence="1">Uncharacterized protein</fullName>
    </submittedName>
</protein>